<dbReference type="InterPro" id="IPR024167">
    <property type="entry name" value="Cytochrome_c4-like"/>
</dbReference>
<reference evidence="11 12" key="1">
    <citation type="submission" date="2019-09" db="EMBL/GenBank/DDBJ databases">
        <authorList>
            <person name="Depoorter E."/>
        </authorList>
    </citation>
    <scope>NUCLEOTIDE SEQUENCE [LARGE SCALE GENOMIC DNA]</scope>
    <source>
        <strain evidence="11">LMG 24065</strain>
    </source>
</reference>
<evidence type="ECO:0000256" key="9">
    <source>
        <dbReference type="PIRSR" id="PIRSR000005-2"/>
    </source>
</evidence>
<evidence type="ECO:0000256" key="1">
    <source>
        <dbReference type="ARBA" id="ARBA00004418"/>
    </source>
</evidence>
<dbReference type="PROSITE" id="PS51007">
    <property type="entry name" value="CYTC"/>
    <property type="match status" value="2"/>
</dbReference>
<feature type="domain" description="Cytochrome c" evidence="10">
    <location>
        <begin position="39"/>
        <end position="122"/>
    </location>
</feature>
<evidence type="ECO:0000256" key="2">
    <source>
        <dbReference type="ARBA" id="ARBA00022448"/>
    </source>
</evidence>
<dbReference type="GO" id="GO:0005506">
    <property type="term" value="F:iron ion binding"/>
    <property type="evidence" value="ECO:0007669"/>
    <property type="project" value="InterPro"/>
</dbReference>
<evidence type="ECO:0000256" key="3">
    <source>
        <dbReference type="ARBA" id="ARBA00022617"/>
    </source>
</evidence>
<dbReference type="GO" id="GO:0042597">
    <property type="term" value="C:periplasmic space"/>
    <property type="evidence" value="ECO:0007669"/>
    <property type="project" value="UniProtKB-SubCell"/>
</dbReference>
<dbReference type="AlphaFoldDB" id="A0A6P2ITK5"/>
<organism evidence="11 12">
    <name type="scientific">Burkholderia diffusa</name>
    <dbReference type="NCBI Taxonomy" id="488732"/>
    <lineage>
        <taxon>Bacteria</taxon>
        <taxon>Pseudomonadati</taxon>
        <taxon>Pseudomonadota</taxon>
        <taxon>Betaproteobacteria</taxon>
        <taxon>Burkholderiales</taxon>
        <taxon>Burkholderiaceae</taxon>
        <taxon>Burkholderia</taxon>
        <taxon>Burkholderia cepacia complex</taxon>
    </lineage>
</organism>
<evidence type="ECO:0000256" key="4">
    <source>
        <dbReference type="ARBA" id="ARBA00022723"/>
    </source>
</evidence>
<dbReference type="PANTHER" id="PTHR33751:SF9">
    <property type="entry name" value="CYTOCHROME C4"/>
    <property type="match status" value="1"/>
</dbReference>
<gene>
    <name evidence="11" type="ORF">BDI24065_01510</name>
</gene>
<evidence type="ECO:0000256" key="7">
    <source>
        <dbReference type="ARBA" id="ARBA00023004"/>
    </source>
</evidence>
<dbReference type="Gene3D" id="1.10.760.10">
    <property type="entry name" value="Cytochrome c-like domain"/>
    <property type="match status" value="2"/>
</dbReference>
<evidence type="ECO:0000256" key="8">
    <source>
        <dbReference type="PIRSR" id="PIRSR000005-1"/>
    </source>
</evidence>
<keyword evidence="3 8" id="KW-0349">Heme</keyword>
<dbReference type="EMBL" id="CABVPN010000006">
    <property type="protein sequence ID" value="VWB34582.1"/>
    <property type="molecule type" value="Genomic_DNA"/>
</dbReference>
<keyword evidence="4 9" id="KW-0479">Metal-binding</keyword>
<feature type="binding site" description="covalent" evidence="8">
    <location>
        <position position="55"/>
    </location>
    <ligand>
        <name>heme c</name>
        <dbReference type="ChEBI" id="CHEBI:61717"/>
        <label>1</label>
    </ligand>
</feature>
<evidence type="ECO:0000259" key="10">
    <source>
        <dbReference type="PROSITE" id="PS51007"/>
    </source>
</evidence>
<evidence type="ECO:0000256" key="6">
    <source>
        <dbReference type="ARBA" id="ARBA00022982"/>
    </source>
</evidence>
<feature type="binding site" description="covalent" evidence="8">
    <location>
        <position position="156"/>
    </location>
    <ligand>
        <name>heme c</name>
        <dbReference type="ChEBI" id="CHEBI:61717"/>
        <label>2</label>
    </ligand>
</feature>
<dbReference type="Pfam" id="PF00034">
    <property type="entry name" value="Cytochrom_C"/>
    <property type="match status" value="2"/>
</dbReference>
<evidence type="ECO:0000313" key="11">
    <source>
        <dbReference type="EMBL" id="VWB34582.1"/>
    </source>
</evidence>
<feature type="binding site" description="axial binding residue" evidence="9">
    <location>
        <position position="56"/>
    </location>
    <ligand>
        <name>heme c</name>
        <dbReference type="ChEBI" id="CHEBI:61717"/>
        <label>1</label>
    </ligand>
    <ligandPart>
        <name>Fe</name>
        <dbReference type="ChEBI" id="CHEBI:18248"/>
    </ligandPart>
</feature>
<feature type="binding site" description="axial binding residue" evidence="9">
    <location>
        <position position="196"/>
    </location>
    <ligand>
        <name>heme c</name>
        <dbReference type="ChEBI" id="CHEBI:61717"/>
        <label>2</label>
    </ligand>
    <ligandPart>
        <name>Fe</name>
        <dbReference type="ChEBI" id="CHEBI:18248"/>
    </ligandPart>
</feature>
<dbReference type="GO" id="GO:0020037">
    <property type="term" value="F:heme binding"/>
    <property type="evidence" value="ECO:0007669"/>
    <property type="project" value="InterPro"/>
</dbReference>
<protein>
    <submittedName>
        <fullName evidence="11">Cytochrome c family protein</fullName>
    </submittedName>
</protein>
<keyword evidence="12" id="KW-1185">Reference proteome</keyword>
<comment type="PTM">
    <text evidence="8">Binds 2 heme c groups covalently per subunit.</text>
</comment>
<feature type="binding site" description="axial binding residue" evidence="9">
    <location>
        <position position="99"/>
    </location>
    <ligand>
        <name>heme c</name>
        <dbReference type="ChEBI" id="CHEBI:61717"/>
        <label>1</label>
    </ligand>
    <ligandPart>
        <name>Fe</name>
        <dbReference type="ChEBI" id="CHEBI:18248"/>
    </ligandPart>
</feature>
<dbReference type="SUPFAM" id="SSF46626">
    <property type="entry name" value="Cytochrome c"/>
    <property type="match status" value="2"/>
</dbReference>
<feature type="binding site" description="axial binding residue" evidence="9">
    <location>
        <position position="157"/>
    </location>
    <ligand>
        <name>heme c</name>
        <dbReference type="ChEBI" id="CHEBI:61717"/>
        <label>2</label>
    </ligand>
    <ligandPart>
        <name>Fe</name>
        <dbReference type="ChEBI" id="CHEBI:18248"/>
    </ligandPart>
</feature>
<sequence length="218" mass="23483">MRTIFCRSGAVPTNLLRLPMSLVRALGILAILIGMPSTTHAEDGARLATQLCAACHGVHGHSESPIFPRLSAQTPEYLTAQLKGFREHARGETDARSYMWAIASQLDDATIASLADYYSHQEPVRGAPGDAATMSKGQEIFEHGVPDRGTPACSSCHGAQGQGIGQFPRLAGQHKEYLLRQIEVFRNGTRANAPVMTAVAHTLDADQAKAVAEWLESH</sequence>
<dbReference type="PIRSF" id="PIRSF000005">
    <property type="entry name" value="Cytochrome_c4"/>
    <property type="match status" value="1"/>
</dbReference>
<proteinExistence type="predicted"/>
<evidence type="ECO:0000313" key="12">
    <source>
        <dbReference type="Proteomes" id="UP000494125"/>
    </source>
</evidence>
<keyword evidence="2" id="KW-0813">Transport</keyword>
<dbReference type="GO" id="GO:0009055">
    <property type="term" value="F:electron transfer activity"/>
    <property type="evidence" value="ECO:0007669"/>
    <property type="project" value="InterPro"/>
</dbReference>
<feature type="domain" description="Cytochrome c" evidence="10">
    <location>
        <begin position="132"/>
        <end position="218"/>
    </location>
</feature>
<name>A0A6P2ITK5_9BURK</name>
<keyword evidence="7 9" id="KW-0408">Iron</keyword>
<dbReference type="InterPro" id="IPR050597">
    <property type="entry name" value="Cytochrome_c_Oxidase_Subunit"/>
</dbReference>
<dbReference type="PANTHER" id="PTHR33751">
    <property type="entry name" value="CBB3-TYPE CYTOCHROME C OXIDASE SUBUNIT FIXP"/>
    <property type="match status" value="1"/>
</dbReference>
<dbReference type="InterPro" id="IPR009056">
    <property type="entry name" value="Cyt_c-like_dom"/>
</dbReference>
<keyword evidence="6" id="KW-0249">Electron transport</keyword>
<dbReference type="Proteomes" id="UP000494125">
    <property type="component" value="Unassembled WGS sequence"/>
</dbReference>
<comment type="subcellular location">
    <subcellularLocation>
        <location evidence="1">Periplasm</location>
    </subcellularLocation>
</comment>
<feature type="binding site" description="covalent" evidence="8">
    <location>
        <position position="52"/>
    </location>
    <ligand>
        <name>heme c</name>
        <dbReference type="ChEBI" id="CHEBI:61717"/>
        <label>1</label>
    </ligand>
</feature>
<accession>A0A6P2ITK5</accession>
<keyword evidence="5" id="KW-0574">Periplasm</keyword>
<evidence type="ECO:0000256" key="5">
    <source>
        <dbReference type="ARBA" id="ARBA00022764"/>
    </source>
</evidence>
<feature type="binding site" description="covalent" evidence="8">
    <location>
        <position position="153"/>
    </location>
    <ligand>
        <name>heme c</name>
        <dbReference type="ChEBI" id="CHEBI:61717"/>
        <label>2</label>
    </ligand>
</feature>
<dbReference type="InterPro" id="IPR036909">
    <property type="entry name" value="Cyt_c-like_dom_sf"/>
</dbReference>